<proteinExistence type="predicted"/>
<reference evidence="2 3" key="1">
    <citation type="submission" date="2014-04" db="EMBL/GenBank/DDBJ databases">
        <authorList>
            <consortium name="DOE Joint Genome Institute"/>
            <person name="Kuo A."/>
            <person name="Gay G."/>
            <person name="Dore J."/>
            <person name="Kohler A."/>
            <person name="Nagy L.G."/>
            <person name="Floudas D."/>
            <person name="Copeland A."/>
            <person name="Barry K.W."/>
            <person name="Cichocki N."/>
            <person name="Veneault-Fourrey C."/>
            <person name="LaButti K."/>
            <person name="Lindquist E.A."/>
            <person name="Lipzen A."/>
            <person name="Lundell T."/>
            <person name="Morin E."/>
            <person name="Murat C."/>
            <person name="Sun H."/>
            <person name="Tunlid A."/>
            <person name="Henrissat B."/>
            <person name="Grigoriev I.V."/>
            <person name="Hibbett D.S."/>
            <person name="Martin F."/>
            <person name="Nordberg H.P."/>
            <person name="Cantor M.N."/>
            <person name="Hua S.X."/>
        </authorList>
    </citation>
    <scope>NUCLEOTIDE SEQUENCE [LARGE SCALE GENOMIC DNA]</scope>
    <source>
        <strain evidence="3">h7</strain>
    </source>
</reference>
<feature type="domain" description="Retrotransposon gag" evidence="1">
    <location>
        <begin position="58"/>
        <end position="153"/>
    </location>
</feature>
<dbReference type="InterPro" id="IPR005162">
    <property type="entry name" value="Retrotrans_gag_dom"/>
</dbReference>
<protein>
    <recommendedName>
        <fullName evidence="1">Retrotransposon gag domain-containing protein</fullName>
    </recommendedName>
</protein>
<dbReference type="STRING" id="686832.A0A0C3C2V5"/>
<accession>A0A0C3C2V5</accession>
<dbReference type="InterPro" id="IPR032567">
    <property type="entry name" value="RTL1-rel"/>
</dbReference>
<name>A0A0C3C2V5_HEBCY</name>
<dbReference type="HOGENOM" id="CLU_000384_30_7_1"/>
<gene>
    <name evidence="2" type="ORF">M413DRAFT_76544</name>
</gene>
<dbReference type="PANTHER" id="PTHR15503">
    <property type="entry name" value="LDOC1 RELATED"/>
    <property type="match status" value="1"/>
</dbReference>
<reference evidence="3" key="2">
    <citation type="submission" date="2015-01" db="EMBL/GenBank/DDBJ databases">
        <title>Evolutionary Origins and Diversification of the Mycorrhizal Mutualists.</title>
        <authorList>
            <consortium name="DOE Joint Genome Institute"/>
            <consortium name="Mycorrhizal Genomics Consortium"/>
            <person name="Kohler A."/>
            <person name="Kuo A."/>
            <person name="Nagy L.G."/>
            <person name="Floudas D."/>
            <person name="Copeland A."/>
            <person name="Barry K.W."/>
            <person name="Cichocki N."/>
            <person name="Veneault-Fourrey C."/>
            <person name="LaButti K."/>
            <person name="Lindquist E.A."/>
            <person name="Lipzen A."/>
            <person name="Lundell T."/>
            <person name="Morin E."/>
            <person name="Murat C."/>
            <person name="Riley R."/>
            <person name="Ohm R."/>
            <person name="Sun H."/>
            <person name="Tunlid A."/>
            <person name="Henrissat B."/>
            <person name="Grigoriev I.V."/>
            <person name="Hibbett D.S."/>
            <person name="Martin F."/>
        </authorList>
    </citation>
    <scope>NUCLEOTIDE SEQUENCE [LARGE SCALE GENOMIC DNA]</scope>
    <source>
        <strain evidence="3">h7</strain>
    </source>
</reference>
<dbReference type="AlphaFoldDB" id="A0A0C3C2V5"/>
<dbReference type="OrthoDB" id="3263571at2759"/>
<evidence type="ECO:0000259" key="1">
    <source>
        <dbReference type="Pfam" id="PF03732"/>
    </source>
</evidence>
<dbReference type="Pfam" id="PF03732">
    <property type="entry name" value="Retrotrans_gag"/>
    <property type="match status" value="1"/>
</dbReference>
<sequence>MTTANKPKSYLKKPEPFDGDRRKVDNFINECDLFFEGSPTKDFPEDKTKIIFILSYMSDGEAGRWRKDYIETKVRKADGSYNWPTKANFPRDFKAVFLNEDEKEESIRKLDHISQGNRTAKEYVNEFRLTVSKAKLKTDNDMMVRTFRKGLNRALATRILYSDKKPDALEDTTTKKGWYTIAIEFDRIHRDNVSAINDRPD</sequence>
<evidence type="ECO:0000313" key="3">
    <source>
        <dbReference type="Proteomes" id="UP000053424"/>
    </source>
</evidence>
<organism evidence="2 3">
    <name type="scientific">Hebeloma cylindrosporum</name>
    <dbReference type="NCBI Taxonomy" id="76867"/>
    <lineage>
        <taxon>Eukaryota</taxon>
        <taxon>Fungi</taxon>
        <taxon>Dikarya</taxon>
        <taxon>Basidiomycota</taxon>
        <taxon>Agaricomycotina</taxon>
        <taxon>Agaricomycetes</taxon>
        <taxon>Agaricomycetidae</taxon>
        <taxon>Agaricales</taxon>
        <taxon>Agaricineae</taxon>
        <taxon>Hymenogastraceae</taxon>
        <taxon>Hebeloma</taxon>
    </lineage>
</organism>
<dbReference type="EMBL" id="KN831794">
    <property type="protein sequence ID" value="KIM37951.1"/>
    <property type="molecule type" value="Genomic_DNA"/>
</dbReference>
<dbReference type="PANTHER" id="PTHR15503:SF36">
    <property type="entry name" value="RETROTRANSPOSON GAG-LIKE PROTEIN 5"/>
    <property type="match status" value="1"/>
</dbReference>
<dbReference type="Proteomes" id="UP000053424">
    <property type="component" value="Unassembled WGS sequence"/>
</dbReference>
<evidence type="ECO:0000313" key="2">
    <source>
        <dbReference type="EMBL" id="KIM37951.1"/>
    </source>
</evidence>
<keyword evidence="3" id="KW-1185">Reference proteome</keyword>